<evidence type="ECO:0000313" key="3">
    <source>
        <dbReference type="Proteomes" id="UP001562178"/>
    </source>
</evidence>
<accession>A0ABV4B7G9</accession>
<feature type="chain" id="PRO_5046711515" description="PBCV-specific basic adaptor domain-containing protein" evidence="1">
    <location>
        <begin position="23"/>
        <end position="109"/>
    </location>
</feature>
<reference evidence="2 3" key="1">
    <citation type="journal article" date="2016" name="Int. J. Syst. Evol. Microbiol.">
        <title>Description of Comamonas sediminis sp. nov., isolated from lagoon sediments.</title>
        <authorList>
            <person name="Subhash Y."/>
            <person name="Bang J.J."/>
            <person name="You T.H."/>
            <person name="Lee S.S."/>
        </authorList>
    </citation>
    <scope>NUCLEOTIDE SEQUENCE [LARGE SCALE GENOMIC DNA]</scope>
    <source>
        <strain evidence="2 3">JCM 31169</strain>
    </source>
</reference>
<dbReference type="RefSeq" id="WP_369461017.1">
    <property type="nucleotide sequence ID" value="NZ_JBGBDC010000010.1"/>
</dbReference>
<sequence length="109" mass="11349">MLTTVRALLVLLLSVLASGTEAANYPCSGSKGGIAHCAGTRFVCRDGSISGSKRVCTAADAATPTLRPLVSDATPSRTDCACRANRYCTGPRGGRYCLSDSGKKSYLRD</sequence>
<feature type="signal peptide" evidence="1">
    <location>
        <begin position="1"/>
        <end position="22"/>
    </location>
</feature>
<evidence type="ECO:0008006" key="4">
    <source>
        <dbReference type="Google" id="ProtNLM"/>
    </source>
</evidence>
<protein>
    <recommendedName>
        <fullName evidence="4">PBCV-specific basic adaptor domain-containing protein</fullName>
    </recommendedName>
</protein>
<keyword evidence="3" id="KW-1185">Reference proteome</keyword>
<gene>
    <name evidence="2" type="ORF">AB7A72_20595</name>
</gene>
<organism evidence="2 3">
    <name type="scientific">Comamonas sediminis</name>
    <dbReference type="NCBI Taxonomy" id="1783360"/>
    <lineage>
        <taxon>Bacteria</taxon>
        <taxon>Pseudomonadati</taxon>
        <taxon>Pseudomonadota</taxon>
        <taxon>Betaproteobacteria</taxon>
        <taxon>Burkholderiales</taxon>
        <taxon>Comamonadaceae</taxon>
        <taxon>Comamonas</taxon>
    </lineage>
</organism>
<evidence type="ECO:0000256" key="1">
    <source>
        <dbReference type="SAM" id="SignalP"/>
    </source>
</evidence>
<evidence type="ECO:0000313" key="2">
    <source>
        <dbReference type="EMBL" id="MEY2253429.1"/>
    </source>
</evidence>
<name>A0ABV4B7G9_9BURK</name>
<keyword evidence="1" id="KW-0732">Signal</keyword>
<dbReference type="Proteomes" id="UP001562178">
    <property type="component" value="Unassembled WGS sequence"/>
</dbReference>
<dbReference type="EMBL" id="JBGBDC010000010">
    <property type="protein sequence ID" value="MEY2253429.1"/>
    <property type="molecule type" value="Genomic_DNA"/>
</dbReference>
<proteinExistence type="predicted"/>
<comment type="caution">
    <text evidence="2">The sequence shown here is derived from an EMBL/GenBank/DDBJ whole genome shotgun (WGS) entry which is preliminary data.</text>
</comment>